<dbReference type="Proteomes" id="UP000315782">
    <property type="component" value="Unassembled WGS sequence"/>
</dbReference>
<evidence type="ECO:0000313" key="1">
    <source>
        <dbReference type="EMBL" id="RZO19371.1"/>
    </source>
</evidence>
<proteinExistence type="predicted"/>
<organism evidence="1 2">
    <name type="scientific">SAR86 cluster bacterium</name>
    <dbReference type="NCBI Taxonomy" id="2030880"/>
    <lineage>
        <taxon>Bacteria</taxon>
        <taxon>Pseudomonadati</taxon>
        <taxon>Pseudomonadota</taxon>
        <taxon>Gammaproteobacteria</taxon>
        <taxon>SAR86 cluster</taxon>
    </lineage>
</organism>
<name>A0A520MDV6_9GAMM</name>
<dbReference type="EMBL" id="SHBI01000038">
    <property type="protein sequence ID" value="RZO19371.1"/>
    <property type="molecule type" value="Genomic_DNA"/>
</dbReference>
<dbReference type="AlphaFoldDB" id="A0A520MDV6"/>
<reference evidence="1 2" key="1">
    <citation type="submission" date="2019-02" db="EMBL/GenBank/DDBJ databases">
        <title>Prokaryotic population dynamics and viral predation in marine succession experiment using metagenomics: the confinement effect.</title>
        <authorList>
            <person name="Haro-Moreno J.M."/>
            <person name="Rodriguez-Valera F."/>
            <person name="Lopez-Perez M."/>
        </authorList>
    </citation>
    <scope>NUCLEOTIDE SEQUENCE [LARGE SCALE GENOMIC DNA]</scope>
    <source>
        <strain evidence="1">MED-G163</strain>
    </source>
</reference>
<gene>
    <name evidence="1" type="ORF">EVA96_03830</name>
</gene>
<protein>
    <submittedName>
        <fullName evidence="1">Uncharacterized protein</fullName>
    </submittedName>
</protein>
<accession>A0A520MDV6</accession>
<sequence length="193" mass="22377">MTPLGQQKLNSNRQEFINSIDSLFLKLELAYHYQFYKVFGTDERLNEGKKLWAISLKNYSPATIIQAVESVVGSQSYLPTLTDIIKSCTDIVDQDGYPSSEEAYIEARKSFAPRNKYPWSHPIVYFAGKKIGWSLLEEKNSKELFFAYKKTYLKLKELSLNGSKFEIEIEDLDKDSTPLNKKLFESLRKKHKI</sequence>
<evidence type="ECO:0000313" key="2">
    <source>
        <dbReference type="Proteomes" id="UP000315782"/>
    </source>
</evidence>
<comment type="caution">
    <text evidence="1">The sequence shown here is derived from an EMBL/GenBank/DDBJ whole genome shotgun (WGS) entry which is preliminary data.</text>
</comment>